<dbReference type="Pfam" id="PF25967">
    <property type="entry name" value="RND-MFP_C"/>
    <property type="match status" value="1"/>
</dbReference>
<evidence type="ECO:0000259" key="6">
    <source>
        <dbReference type="Pfam" id="PF25876"/>
    </source>
</evidence>
<evidence type="ECO:0000313" key="10">
    <source>
        <dbReference type="EMBL" id="TXL72779.1"/>
    </source>
</evidence>
<dbReference type="GO" id="GO:1990281">
    <property type="term" value="C:efflux pump complex"/>
    <property type="evidence" value="ECO:0007669"/>
    <property type="project" value="TreeGrafter"/>
</dbReference>
<evidence type="ECO:0000256" key="2">
    <source>
        <dbReference type="ARBA" id="ARBA00009477"/>
    </source>
</evidence>
<feature type="region of interest" description="Disordered" evidence="4">
    <location>
        <begin position="369"/>
        <end position="394"/>
    </location>
</feature>
<dbReference type="PANTHER" id="PTHR30469">
    <property type="entry name" value="MULTIDRUG RESISTANCE PROTEIN MDTA"/>
    <property type="match status" value="1"/>
</dbReference>
<evidence type="ECO:0000259" key="7">
    <source>
        <dbReference type="Pfam" id="PF25917"/>
    </source>
</evidence>
<reference evidence="10 11" key="1">
    <citation type="submission" date="2019-06" db="EMBL/GenBank/DDBJ databases">
        <title>New taxonomy in bacterial strain CC-CFT640, isolated from vineyard.</title>
        <authorList>
            <person name="Lin S.-Y."/>
            <person name="Tsai C.-F."/>
            <person name="Young C.-C."/>
        </authorList>
    </citation>
    <scope>NUCLEOTIDE SEQUENCE [LARGE SCALE GENOMIC DNA]</scope>
    <source>
        <strain evidence="10 11">CC-CFT640</strain>
    </source>
</reference>
<gene>
    <name evidence="10" type="ORF">FHP25_23690</name>
</gene>
<name>A0A5C8PHF9_9HYPH</name>
<dbReference type="EMBL" id="VDUZ01000030">
    <property type="protein sequence ID" value="TXL72779.1"/>
    <property type="molecule type" value="Genomic_DNA"/>
</dbReference>
<protein>
    <submittedName>
        <fullName evidence="10">Efflux RND transporter periplasmic adaptor subunit</fullName>
    </submittedName>
</protein>
<feature type="domain" description="Multidrug resistance protein MdtA-like C-terminal permuted SH3" evidence="9">
    <location>
        <begin position="312"/>
        <end position="366"/>
    </location>
</feature>
<feature type="compositionally biased region" description="Pro residues" evidence="4">
    <location>
        <begin position="385"/>
        <end position="394"/>
    </location>
</feature>
<evidence type="ECO:0000256" key="1">
    <source>
        <dbReference type="ARBA" id="ARBA00004196"/>
    </source>
</evidence>
<feature type="transmembrane region" description="Helical" evidence="5">
    <location>
        <begin position="16"/>
        <end position="36"/>
    </location>
</feature>
<sequence length="394" mass="41080">MPPEPMPSPPPSGRKWLVVGVAVLLIAGLVVGNGVASRFASDTRLRAWTDAQAVPSVNVVQPGRVANAVSLDLPGRLEAYARAALYVRVGGYLKGWTVDIGAPVKAGQVLAEIEAPDLDQQLLQARASLASAEASEALAEVTAKRWQALTGSNAVSVQAIEEKVADYRVKQAQTKAARANVDRLQTMTGFKSIVAPFDGTVTARNTDMGALINADNGSGPPLFVIADVRRLRLYVNVPQSFVPGVRQGTKAQVTVPEYPARVFVAAVEASSQAVDPASGTTRGQLAVDNAAGELMPGAFASVRLELPRPAEVLSVPSSALLFGQDGLRIATVDASNRVVLKKVTVARDLGRVIEIASGLAAGDRVIESPPDGIAQGDQVRVIGDAPPPGRSGKS</sequence>
<feature type="domain" description="Multidrug resistance protein MdtA-like barrel-sandwich hybrid" evidence="7">
    <location>
        <begin position="87"/>
        <end position="216"/>
    </location>
</feature>
<accession>A0A5C8PHF9</accession>
<comment type="similarity">
    <text evidence="2">Belongs to the membrane fusion protein (MFP) (TC 8.A.1) family.</text>
</comment>
<dbReference type="AlphaFoldDB" id="A0A5C8PHF9"/>
<evidence type="ECO:0000256" key="4">
    <source>
        <dbReference type="SAM" id="MobiDB-lite"/>
    </source>
</evidence>
<dbReference type="Gene3D" id="2.40.420.20">
    <property type="match status" value="1"/>
</dbReference>
<dbReference type="NCBIfam" id="TIGR01730">
    <property type="entry name" value="RND_mfp"/>
    <property type="match status" value="1"/>
</dbReference>
<dbReference type="FunFam" id="2.40.30.170:FF:000010">
    <property type="entry name" value="Efflux RND transporter periplasmic adaptor subunit"/>
    <property type="match status" value="1"/>
</dbReference>
<dbReference type="OrthoDB" id="9806939at2"/>
<dbReference type="Gene3D" id="1.10.287.470">
    <property type="entry name" value="Helix hairpin bin"/>
    <property type="match status" value="1"/>
</dbReference>
<evidence type="ECO:0000259" key="9">
    <source>
        <dbReference type="Pfam" id="PF25967"/>
    </source>
</evidence>
<dbReference type="Pfam" id="PF25954">
    <property type="entry name" value="Beta-barrel_RND_2"/>
    <property type="match status" value="1"/>
</dbReference>
<keyword evidence="5" id="KW-0812">Transmembrane</keyword>
<feature type="domain" description="CusB-like beta-barrel" evidence="8">
    <location>
        <begin position="234"/>
        <end position="305"/>
    </location>
</feature>
<evidence type="ECO:0000259" key="8">
    <source>
        <dbReference type="Pfam" id="PF25954"/>
    </source>
</evidence>
<dbReference type="SUPFAM" id="SSF111369">
    <property type="entry name" value="HlyD-like secretion proteins"/>
    <property type="match status" value="1"/>
</dbReference>
<keyword evidence="11" id="KW-1185">Reference proteome</keyword>
<dbReference type="InterPro" id="IPR058625">
    <property type="entry name" value="MdtA-like_BSH"/>
</dbReference>
<dbReference type="InterPro" id="IPR006143">
    <property type="entry name" value="RND_pump_MFP"/>
</dbReference>
<keyword evidence="3" id="KW-0813">Transport</keyword>
<dbReference type="Gene3D" id="2.40.30.170">
    <property type="match status" value="1"/>
</dbReference>
<dbReference type="InterPro" id="IPR058627">
    <property type="entry name" value="MdtA-like_C"/>
</dbReference>
<dbReference type="GO" id="GO:0015562">
    <property type="term" value="F:efflux transmembrane transporter activity"/>
    <property type="evidence" value="ECO:0007669"/>
    <property type="project" value="TreeGrafter"/>
</dbReference>
<feature type="domain" description="Multidrug resistance protein MdtA-like alpha-helical hairpin" evidence="6">
    <location>
        <begin position="121"/>
        <end position="183"/>
    </location>
</feature>
<dbReference type="Pfam" id="PF25917">
    <property type="entry name" value="BSH_RND"/>
    <property type="match status" value="1"/>
</dbReference>
<comment type="caution">
    <text evidence="10">The sequence shown here is derived from an EMBL/GenBank/DDBJ whole genome shotgun (WGS) entry which is preliminary data.</text>
</comment>
<keyword evidence="5" id="KW-1133">Transmembrane helix</keyword>
<dbReference type="InterPro" id="IPR058624">
    <property type="entry name" value="MdtA-like_HH"/>
</dbReference>
<dbReference type="InterPro" id="IPR058792">
    <property type="entry name" value="Beta-barrel_RND_2"/>
</dbReference>
<comment type="subcellular location">
    <subcellularLocation>
        <location evidence="1">Cell envelope</location>
    </subcellularLocation>
</comment>
<dbReference type="Pfam" id="PF25876">
    <property type="entry name" value="HH_MFP_RND"/>
    <property type="match status" value="1"/>
</dbReference>
<dbReference type="Gene3D" id="2.40.50.100">
    <property type="match status" value="1"/>
</dbReference>
<organism evidence="10 11">
    <name type="scientific">Vineibacter terrae</name>
    <dbReference type="NCBI Taxonomy" id="2586908"/>
    <lineage>
        <taxon>Bacteria</taxon>
        <taxon>Pseudomonadati</taxon>
        <taxon>Pseudomonadota</taxon>
        <taxon>Alphaproteobacteria</taxon>
        <taxon>Hyphomicrobiales</taxon>
        <taxon>Vineibacter</taxon>
    </lineage>
</organism>
<evidence type="ECO:0000256" key="5">
    <source>
        <dbReference type="SAM" id="Phobius"/>
    </source>
</evidence>
<evidence type="ECO:0000256" key="3">
    <source>
        <dbReference type="ARBA" id="ARBA00022448"/>
    </source>
</evidence>
<dbReference type="PANTHER" id="PTHR30469:SF37">
    <property type="entry name" value="RAGD PROTEIN"/>
    <property type="match status" value="1"/>
</dbReference>
<dbReference type="RefSeq" id="WP_147849461.1">
    <property type="nucleotide sequence ID" value="NZ_VDUZ01000030.1"/>
</dbReference>
<dbReference type="Proteomes" id="UP000321638">
    <property type="component" value="Unassembled WGS sequence"/>
</dbReference>
<evidence type="ECO:0000313" key="11">
    <source>
        <dbReference type="Proteomes" id="UP000321638"/>
    </source>
</evidence>
<keyword evidence="5" id="KW-0472">Membrane</keyword>
<proteinExistence type="inferred from homology"/>